<keyword evidence="2" id="KW-0812">Transmembrane</keyword>
<proteinExistence type="predicted"/>
<sequence length="179" mass="21430">MNNEKIDISAVYTLFEELKELLEKSKSKSVESVPIDVMAINNMTERFEDLIEEVKKPKRTEIRHIINLGSSKIFFLLIIMSLVILTLSFAIYNQRQTISQYRNNDLKYRYIKMQGQMIDENIYQLERLFEYRDSIGIIRKQVEEYERLVQERAEKIERARRNADEAERLKKKSNLFLLV</sequence>
<name>A0A5J4R9I4_9ZZZZ</name>
<evidence type="ECO:0000256" key="1">
    <source>
        <dbReference type="SAM" id="Coils"/>
    </source>
</evidence>
<evidence type="ECO:0000313" key="3">
    <source>
        <dbReference type="EMBL" id="KAA6330372.1"/>
    </source>
</evidence>
<dbReference type="AlphaFoldDB" id="A0A5J4R9I4"/>
<gene>
    <name evidence="3" type="ORF">EZS27_020916</name>
</gene>
<comment type="caution">
    <text evidence="3">The sequence shown here is derived from an EMBL/GenBank/DDBJ whole genome shotgun (WGS) entry which is preliminary data.</text>
</comment>
<reference evidence="3" key="1">
    <citation type="submission" date="2019-03" db="EMBL/GenBank/DDBJ databases">
        <title>Single cell metagenomics reveals metabolic interactions within the superorganism composed of flagellate Streblomastix strix and complex community of Bacteroidetes bacteria on its surface.</title>
        <authorList>
            <person name="Treitli S.C."/>
            <person name="Kolisko M."/>
            <person name="Husnik F."/>
            <person name="Keeling P."/>
            <person name="Hampl V."/>
        </authorList>
    </citation>
    <scope>NUCLEOTIDE SEQUENCE</scope>
    <source>
        <strain evidence="3">STM</strain>
    </source>
</reference>
<dbReference type="EMBL" id="SNRY01001512">
    <property type="protein sequence ID" value="KAA6330372.1"/>
    <property type="molecule type" value="Genomic_DNA"/>
</dbReference>
<keyword evidence="2" id="KW-1133">Transmembrane helix</keyword>
<feature type="coiled-coil region" evidence="1">
    <location>
        <begin position="138"/>
        <end position="169"/>
    </location>
</feature>
<organism evidence="3">
    <name type="scientific">termite gut metagenome</name>
    <dbReference type="NCBI Taxonomy" id="433724"/>
    <lineage>
        <taxon>unclassified sequences</taxon>
        <taxon>metagenomes</taxon>
        <taxon>organismal metagenomes</taxon>
    </lineage>
</organism>
<accession>A0A5J4R9I4</accession>
<protein>
    <submittedName>
        <fullName evidence="3">Uncharacterized protein</fullName>
    </submittedName>
</protein>
<evidence type="ECO:0000256" key="2">
    <source>
        <dbReference type="SAM" id="Phobius"/>
    </source>
</evidence>
<keyword evidence="2" id="KW-0472">Membrane</keyword>
<keyword evidence="1" id="KW-0175">Coiled coil</keyword>
<feature type="transmembrane region" description="Helical" evidence="2">
    <location>
        <begin position="73"/>
        <end position="92"/>
    </location>
</feature>